<reference evidence="1" key="1">
    <citation type="submission" date="2020-05" db="EMBL/GenBank/DDBJ databases">
        <authorList>
            <person name="Chiriac C."/>
            <person name="Salcher M."/>
            <person name="Ghai R."/>
            <person name="Kavagutti S V."/>
        </authorList>
    </citation>
    <scope>NUCLEOTIDE SEQUENCE</scope>
</reference>
<dbReference type="Pfam" id="PF13830">
    <property type="entry name" value="DUF4192"/>
    <property type="match status" value="1"/>
</dbReference>
<sequence length="171" mass="19279">MNNNLLVEDEIRSIAEIDYEKDDVLILQRQGALAVNELVATFIDLGQVLDNQLIALALVRFKDLQVRDYAMGLANNENKDKLFNLWYWLMNFAPTGYIAPVACIFATCAYEESESELAQNALDRALADCPNYPLALLLRRVFCAGWPSSSFAMMRGELHPRICHTLFGSSI</sequence>
<dbReference type="AlphaFoldDB" id="A0A6J6F7Y9"/>
<protein>
    <submittedName>
        <fullName evidence="1">Unannotated protein</fullName>
    </submittedName>
</protein>
<evidence type="ECO:0000313" key="1">
    <source>
        <dbReference type="EMBL" id="CAB4583779.1"/>
    </source>
</evidence>
<proteinExistence type="predicted"/>
<gene>
    <name evidence="1" type="ORF">UFOPK1776_00172</name>
</gene>
<accession>A0A6J6F7Y9</accession>
<dbReference type="EMBL" id="CAEZUC010000009">
    <property type="protein sequence ID" value="CAB4583779.1"/>
    <property type="molecule type" value="Genomic_DNA"/>
</dbReference>
<dbReference type="InterPro" id="IPR025447">
    <property type="entry name" value="DUF4192"/>
</dbReference>
<organism evidence="1">
    <name type="scientific">freshwater metagenome</name>
    <dbReference type="NCBI Taxonomy" id="449393"/>
    <lineage>
        <taxon>unclassified sequences</taxon>
        <taxon>metagenomes</taxon>
        <taxon>ecological metagenomes</taxon>
    </lineage>
</organism>
<name>A0A6J6F7Y9_9ZZZZ</name>